<proteinExistence type="predicted"/>
<gene>
    <name evidence="1" type="ORF">CAEBREN_14223</name>
</gene>
<organism evidence="2">
    <name type="scientific">Caenorhabditis brenneri</name>
    <name type="common">Nematode worm</name>
    <dbReference type="NCBI Taxonomy" id="135651"/>
    <lineage>
        <taxon>Eukaryota</taxon>
        <taxon>Metazoa</taxon>
        <taxon>Ecdysozoa</taxon>
        <taxon>Nematoda</taxon>
        <taxon>Chromadorea</taxon>
        <taxon>Rhabditida</taxon>
        <taxon>Rhabditina</taxon>
        <taxon>Rhabditomorpha</taxon>
        <taxon>Rhabditoidea</taxon>
        <taxon>Rhabditidae</taxon>
        <taxon>Peloderinae</taxon>
        <taxon>Caenorhabditis</taxon>
    </lineage>
</organism>
<protein>
    <submittedName>
        <fullName evidence="1">Uncharacterized protein</fullName>
    </submittedName>
</protein>
<dbReference type="Gene3D" id="2.120.10.80">
    <property type="entry name" value="Kelch-type beta propeller"/>
    <property type="match status" value="1"/>
</dbReference>
<dbReference type="STRING" id="135651.G0PAR9"/>
<dbReference type="HOGENOM" id="CLU_1176341_0_0_1"/>
<dbReference type="InParanoid" id="G0PAR9"/>
<dbReference type="eggNOG" id="ENOG502R73V">
    <property type="taxonomic scope" value="Eukaryota"/>
</dbReference>
<sequence>MVNFLIFLTFFESIVFSMAFNIFSSVRRQFSDSLKFFNFSVGKIDSHTIRKSTMNVMKVKKPPPPLFTIIMNLQGSRTTPHYNIRHWIERNSTSGLVVRVSLFYFSGFCSRQLPHRDSKLCFPQHVLTACLSCVSFDEFLLTCNPDGGGEAGRGNGFERLVDHWVLNTQTFQWLQIKSQMPCPLIEPCLTACHSGSIYVWGDCDEPLPGIQQHGTHLRILRVSGLEKARSTSALHR</sequence>
<dbReference type="AlphaFoldDB" id="G0PAR9"/>
<dbReference type="InterPro" id="IPR015915">
    <property type="entry name" value="Kelch-typ_b-propeller"/>
</dbReference>
<keyword evidence="2" id="KW-1185">Reference proteome</keyword>
<dbReference type="SUPFAM" id="SSF117281">
    <property type="entry name" value="Kelch motif"/>
    <property type="match status" value="1"/>
</dbReference>
<dbReference type="OrthoDB" id="5870046at2759"/>
<evidence type="ECO:0000313" key="2">
    <source>
        <dbReference type="Proteomes" id="UP000008068"/>
    </source>
</evidence>
<accession>G0PAR9</accession>
<dbReference type="EMBL" id="GL380188">
    <property type="protein sequence ID" value="EGT49979.1"/>
    <property type="molecule type" value="Genomic_DNA"/>
</dbReference>
<evidence type="ECO:0000313" key="1">
    <source>
        <dbReference type="EMBL" id="EGT49979.1"/>
    </source>
</evidence>
<reference evidence="2" key="1">
    <citation type="submission" date="2011-07" db="EMBL/GenBank/DDBJ databases">
        <authorList>
            <consortium name="Caenorhabditis brenneri Sequencing and Analysis Consortium"/>
            <person name="Wilson R.K."/>
        </authorList>
    </citation>
    <scope>NUCLEOTIDE SEQUENCE [LARGE SCALE GENOMIC DNA]</scope>
    <source>
        <strain evidence="2">PB2801</strain>
    </source>
</reference>
<dbReference type="Proteomes" id="UP000008068">
    <property type="component" value="Unassembled WGS sequence"/>
</dbReference>
<name>G0PAR9_CAEBE</name>